<organism evidence="2 3">
    <name type="scientific">Puccinia graminis f. sp. tritici</name>
    <dbReference type="NCBI Taxonomy" id="56615"/>
    <lineage>
        <taxon>Eukaryota</taxon>
        <taxon>Fungi</taxon>
        <taxon>Dikarya</taxon>
        <taxon>Basidiomycota</taxon>
        <taxon>Pucciniomycotina</taxon>
        <taxon>Pucciniomycetes</taxon>
        <taxon>Pucciniales</taxon>
        <taxon>Pucciniaceae</taxon>
        <taxon>Puccinia</taxon>
    </lineage>
</organism>
<proteinExistence type="predicted"/>
<evidence type="ECO:0000313" key="2">
    <source>
        <dbReference type="EMBL" id="KAA1065460.1"/>
    </source>
</evidence>
<dbReference type="Proteomes" id="UP000325313">
    <property type="component" value="Unassembled WGS sequence"/>
</dbReference>
<feature type="compositionally biased region" description="Polar residues" evidence="1">
    <location>
        <begin position="1"/>
        <end position="16"/>
    </location>
</feature>
<comment type="caution">
    <text evidence="2">The sequence shown here is derived from an EMBL/GenBank/DDBJ whole genome shotgun (WGS) entry which is preliminary data.</text>
</comment>
<accession>A0A5B0LNT0</accession>
<protein>
    <submittedName>
        <fullName evidence="2">Uncharacterized protein</fullName>
    </submittedName>
</protein>
<gene>
    <name evidence="2" type="ORF">PGTUg99_023614</name>
</gene>
<dbReference type="AlphaFoldDB" id="A0A5B0LNT0"/>
<name>A0A5B0LNT0_PUCGR</name>
<reference evidence="2 3" key="1">
    <citation type="submission" date="2019-05" db="EMBL/GenBank/DDBJ databases">
        <title>Emergence of the Ug99 lineage of the wheat stem rust pathogen through somatic hybridization.</title>
        <authorList>
            <person name="Li F."/>
            <person name="Upadhyaya N.M."/>
            <person name="Sperschneider J."/>
            <person name="Matny O."/>
            <person name="Nguyen-Phuc H."/>
            <person name="Mago R."/>
            <person name="Raley C."/>
            <person name="Miller M.E."/>
            <person name="Silverstein K.A.T."/>
            <person name="Henningsen E."/>
            <person name="Hirsch C.D."/>
            <person name="Visser B."/>
            <person name="Pretorius Z.A."/>
            <person name="Steffenson B.J."/>
            <person name="Schwessinger B."/>
            <person name="Dodds P.N."/>
            <person name="Figueroa M."/>
        </authorList>
    </citation>
    <scope>NUCLEOTIDE SEQUENCE [LARGE SCALE GENOMIC DNA]</scope>
    <source>
        <strain evidence="2 3">Ug99</strain>
    </source>
</reference>
<feature type="region of interest" description="Disordered" evidence="1">
    <location>
        <begin position="1"/>
        <end position="26"/>
    </location>
</feature>
<dbReference type="EMBL" id="VDEP01000510">
    <property type="protein sequence ID" value="KAA1065460.1"/>
    <property type="molecule type" value="Genomic_DNA"/>
</dbReference>
<evidence type="ECO:0000256" key="1">
    <source>
        <dbReference type="SAM" id="MobiDB-lite"/>
    </source>
</evidence>
<sequence length="120" mass="13830">MSPLSNYNSEKGSLSGNLGERGFKSPRNSRMTVFTLHTGLVSHGQSCWRIHSCARETVLHLMNFCPHARTQRVSLRKHLRLLRIRFRAERLDLVLGNRKAETALAKFLIDSKRFTDQLPR</sequence>
<evidence type="ECO:0000313" key="3">
    <source>
        <dbReference type="Proteomes" id="UP000325313"/>
    </source>
</evidence>